<evidence type="ECO:0000259" key="1">
    <source>
        <dbReference type="Pfam" id="PF10040"/>
    </source>
</evidence>
<evidence type="ECO:0000313" key="2">
    <source>
        <dbReference type="EMBL" id="HJD34620.1"/>
    </source>
</evidence>
<accession>A0A9D2R3C6</accession>
<organism evidence="2 3">
    <name type="scientific">Candidatus Mediterraneibacter tabaqchaliae</name>
    <dbReference type="NCBI Taxonomy" id="2838689"/>
    <lineage>
        <taxon>Bacteria</taxon>
        <taxon>Bacillati</taxon>
        <taxon>Bacillota</taxon>
        <taxon>Clostridia</taxon>
        <taxon>Lachnospirales</taxon>
        <taxon>Lachnospiraceae</taxon>
        <taxon>Mediterraneibacter</taxon>
    </lineage>
</organism>
<dbReference type="Pfam" id="PF10040">
    <property type="entry name" value="CRISPR_Cas6"/>
    <property type="match status" value="1"/>
</dbReference>
<evidence type="ECO:0000313" key="3">
    <source>
        <dbReference type="Proteomes" id="UP000823897"/>
    </source>
</evidence>
<protein>
    <submittedName>
        <fullName evidence="2">CRISPR system precrRNA processing endoribonuclease RAMP protein Cas6</fullName>
    </submittedName>
</protein>
<comment type="caution">
    <text evidence="2">The sequence shown here is derived from an EMBL/GenBank/DDBJ whole genome shotgun (WGS) entry which is preliminary data.</text>
</comment>
<dbReference type="Gene3D" id="3.30.70.1900">
    <property type="match status" value="1"/>
</dbReference>
<feature type="domain" description="CRISPR-associated protein Cas6 C-terminal" evidence="1">
    <location>
        <begin position="194"/>
        <end position="309"/>
    </location>
</feature>
<reference evidence="2" key="1">
    <citation type="journal article" date="2021" name="PeerJ">
        <title>Extensive microbial diversity within the chicken gut microbiome revealed by metagenomics and culture.</title>
        <authorList>
            <person name="Gilroy R."/>
            <person name="Ravi A."/>
            <person name="Getino M."/>
            <person name="Pursley I."/>
            <person name="Horton D.L."/>
            <person name="Alikhan N.F."/>
            <person name="Baker D."/>
            <person name="Gharbi K."/>
            <person name="Hall N."/>
            <person name="Watson M."/>
            <person name="Adriaenssens E.M."/>
            <person name="Foster-Nyarko E."/>
            <person name="Jarju S."/>
            <person name="Secka A."/>
            <person name="Antonio M."/>
            <person name="Oren A."/>
            <person name="Chaudhuri R.R."/>
            <person name="La Ragione R."/>
            <person name="Hildebrand F."/>
            <person name="Pallen M.J."/>
        </authorList>
    </citation>
    <scope>NUCLEOTIDE SEQUENCE</scope>
    <source>
        <strain evidence="2">ChiGjej3B3-11674</strain>
    </source>
</reference>
<reference evidence="2" key="2">
    <citation type="submission" date="2021-04" db="EMBL/GenBank/DDBJ databases">
        <authorList>
            <person name="Gilroy R."/>
        </authorList>
    </citation>
    <scope>NUCLEOTIDE SEQUENCE</scope>
    <source>
        <strain evidence="2">ChiGjej3B3-11674</strain>
    </source>
</reference>
<dbReference type="Proteomes" id="UP000823897">
    <property type="component" value="Unassembled WGS sequence"/>
</dbReference>
<gene>
    <name evidence="2" type="primary">cas6</name>
    <name evidence="2" type="ORF">H9911_08790</name>
</gene>
<proteinExistence type="predicted"/>
<sequence length="321" mass="36618">MGKEITFEIPYIRLRFLTELLADARMPETKTAALRGGMGEMMLRQNCVMDRNCGKCFFHKACIVRNAFYTRMEKKPAYVTGDESVGYLIECTDPCTEFQKGSIFEFTMTLFGDSIAFFNIYLQAICHLGMNGLGKDRARFRILEVRNSGISSDQRGTVVRGNTVNIEEYRIGMLSDHIRKRKEKLQASNGAWSIKFLTPLSMKYRQEYMTEFWAEALVKGAARRVQMLDYYIGTEAEIPEFSAYPEIRAQDVRRSSVKRYSGTQDSHMTLRGIKGKAVFGSMPDECLDYLIAGELIHIGRNTSFGFGKYVLGREGSRDPEL</sequence>
<dbReference type="AlphaFoldDB" id="A0A9D2R3C6"/>
<dbReference type="EMBL" id="DWUV01000167">
    <property type="protein sequence ID" value="HJD34620.1"/>
    <property type="molecule type" value="Genomic_DNA"/>
</dbReference>
<name>A0A9D2R3C6_9FIRM</name>
<dbReference type="InterPro" id="IPR019267">
    <property type="entry name" value="CRISPR-assoc_Cas6_C"/>
</dbReference>